<name>A0ABR2VBG9_9PEZI</name>
<evidence type="ECO:0000313" key="4">
    <source>
        <dbReference type="Proteomes" id="UP001408356"/>
    </source>
</evidence>
<accession>A0ABR2VBG9</accession>
<sequence length="499" mass="55563">MSQQALFADTIIAMKKAMKRRAYESEDSEDDVDYRGNRGQKLNKRARFAREGQLAPASGPEVYKEYVEHAGYTRAIISRNPPLVDDEGYEPESDDEDYEQRMQDIAETAAEFNPYANIRLESILAPLTAVTDLPSHPTLSRPFTTKTLTDLTIQARDIMYKENHALWNIKHLHTKLVGDHTWVPTEIMETPNDIHFFQETHVANGLSPGQHSVKSDASMLLLEAAAAAAADNSTNGQRSVNGEGASSTHNDTTQDKETHADADTSMVDADVTIDEDTAVTDRPIANIEEEASRKKDKVPGGSGKADSNGNPDVDDERPASEKQATDKDKPMMNGASKAAEQNGNLGYTQTLQRGLNGNEINLPGSAPMSIASVDGLDDMFIHPIFLAPKSAQPNRDLGIPEGEAEDLRRLLQAYVQKQEEVCRGTKRLHEGLLRAERLRKTVFQWSKYEAHAGPNRDMSDGEDWYDKEEWGLEEDLKKGQDEEEEDNTTQQPKKTRARK</sequence>
<feature type="region of interest" description="Disordered" evidence="1">
    <location>
        <begin position="230"/>
        <end position="342"/>
    </location>
</feature>
<dbReference type="PANTHER" id="PTHR28232:SF1">
    <property type="entry name" value="TRANSCRIPTIONAL REGULATORY PROTEIN RXT2"/>
    <property type="match status" value="1"/>
</dbReference>
<reference evidence="3 4" key="1">
    <citation type="journal article" date="2024" name="J. Plant Pathol.">
        <title>Sequence and assembly of the genome of Seiridium unicorne, isolate CBS 538.82, causal agent of cypress canker disease.</title>
        <authorList>
            <person name="Scali E."/>
            <person name="Rocca G.D."/>
            <person name="Danti R."/>
            <person name="Garbelotto M."/>
            <person name="Barberini S."/>
            <person name="Baroncelli R."/>
            <person name="Emiliani G."/>
        </authorList>
    </citation>
    <scope>NUCLEOTIDE SEQUENCE [LARGE SCALE GENOMIC DNA]</scope>
    <source>
        <strain evidence="3 4">BM-138-508</strain>
    </source>
</reference>
<evidence type="ECO:0000259" key="2">
    <source>
        <dbReference type="Pfam" id="PF08595"/>
    </source>
</evidence>
<feature type="compositionally biased region" description="Basic and acidic residues" evidence="1">
    <location>
        <begin position="252"/>
        <end position="262"/>
    </location>
</feature>
<dbReference type="PANTHER" id="PTHR28232">
    <property type="entry name" value="TRANSCRIPTIONAL REGULATORY PROTEIN RXT2"/>
    <property type="match status" value="1"/>
</dbReference>
<dbReference type="InterPro" id="IPR013904">
    <property type="entry name" value="RXT2_N"/>
</dbReference>
<dbReference type="Proteomes" id="UP001408356">
    <property type="component" value="Unassembled WGS sequence"/>
</dbReference>
<evidence type="ECO:0000256" key="1">
    <source>
        <dbReference type="SAM" id="MobiDB-lite"/>
    </source>
</evidence>
<gene>
    <name evidence="3" type="ORF">SUNI508_03735</name>
</gene>
<organism evidence="3 4">
    <name type="scientific">Seiridium unicorne</name>
    <dbReference type="NCBI Taxonomy" id="138068"/>
    <lineage>
        <taxon>Eukaryota</taxon>
        <taxon>Fungi</taxon>
        <taxon>Dikarya</taxon>
        <taxon>Ascomycota</taxon>
        <taxon>Pezizomycotina</taxon>
        <taxon>Sordariomycetes</taxon>
        <taxon>Xylariomycetidae</taxon>
        <taxon>Amphisphaeriales</taxon>
        <taxon>Sporocadaceae</taxon>
        <taxon>Seiridium</taxon>
    </lineage>
</organism>
<evidence type="ECO:0000313" key="3">
    <source>
        <dbReference type="EMBL" id="KAK9424247.1"/>
    </source>
</evidence>
<feature type="compositionally biased region" description="Polar residues" evidence="1">
    <location>
        <begin position="231"/>
        <end position="251"/>
    </location>
</feature>
<protein>
    <submittedName>
        <fullName evidence="3">Transcriptional regulatory protein RXT2 N-terminal domain-containing protein</fullName>
    </submittedName>
</protein>
<feature type="domain" description="Transcriptional regulatory protein RXT2 N-terminal" evidence="2">
    <location>
        <begin position="37"/>
        <end position="179"/>
    </location>
</feature>
<feature type="region of interest" description="Disordered" evidence="1">
    <location>
        <begin position="452"/>
        <end position="499"/>
    </location>
</feature>
<feature type="compositionally biased region" description="Basic and acidic residues" evidence="1">
    <location>
        <begin position="467"/>
        <end position="480"/>
    </location>
</feature>
<dbReference type="InterPro" id="IPR039602">
    <property type="entry name" value="Rxt2"/>
</dbReference>
<comment type="caution">
    <text evidence="3">The sequence shown here is derived from an EMBL/GenBank/DDBJ whole genome shotgun (WGS) entry which is preliminary data.</text>
</comment>
<dbReference type="EMBL" id="JARVKF010000046">
    <property type="protein sequence ID" value="KAK9424247.1"/>
    <property type="molecule type" value="Genomic_DNA"/>
</dbReference>
<proteinExistence type="predicted"/>
<feature type="compositionally biased region" description="Basic and acidic residues" evidence="1">
    <location>
        <begin position="316"/>
        <end position="330"/>
    </location>
</feature>
<keyword evidence="4" id="KW-1185">Reference proteome</keyword>
<dbReference type="Pfam" id="PF08595">
    <property type="entry name" value="RXT2_N"/>
    <property type="match status" value="1"/>
</dbReference>